<dbReference type="RefSeq" id="WP_112331590.1">
    <property type="nucleotide sequence ID" value="NZ_JADPHD010000001.1"/>
</dbReference>
<keyword evidence="2" id="KW-1185">Reference proteome</keyword>
<evidence type="ECO:0000313" key="2">
    <source>
        <dbReference type="Proteomes" id="UP000249377"/>
    </source>
</evidence>
<dbReference type="Proteomes" id="UP000249377">
    <property type="component" value="Unassembled WGS sequence"/>
</dbReference>
<gene>
    <name evidence="1" type="ORF">DPQ25_02490</name>
</gene>
<accession>A0A328ULM1</accession>
<protein>
    <submittedName>
        <fullName evidence="1">Uncharacterized protein</fullName>
    </submittedName>
</protein>
<comment type="caution">
    <text evidence="1">The sequence shown here is derived from an EMBL/GenBank/DDBJ whole genome shotgun (WGS) entry which is preliminary data.</text>
</comment>
<dbReference type="AlphaFoldDB" id="A0A328ULM1"/>
<proteinExistence type="predicted"/>
<reference evidence="1 2" key="1">
    <citation type="submission" date="2018-06" db="EMBL/GenBank/DDBJ databases">
        <title>Noncontiguous genome sequence of Ruminococcaceae bacterium ASD2818.</title>
        <authorList>
            <person name="Chaplin A.V."/>
            <person name="Sokolova S.R."/>
            <person name="Kochetkova T.O."/>
            <person name="Goltsov A.Y."/>
            <person name="Trofimov D.Y."/>
            <person name="Efimov B.A."/>
        </authorList>
    </citation>
    <scope>NUCLEOTIDE SEQUENCE [LARGE SCALE GENOMIC DNA]</scope>
    <source>
        <strain evidence="1 2">ASD2818</strain>
    </source>
</reference>
<dbReference type="EMBL" id="QLYR01000001">
    <property type="protein sequence ID" value="RAQ30393.1"/>
    <property type="molecule type" value="Genomic_DNA"/>
</dbReference>
<sequence>MSLDAAAVHRQEQELLACAESLRSAKHKAELLKSGVHQAWRSEETAYLSAAIDKVIAELDQEIRRTEQLAEEISTACTRLRVEAELLREDLFLEDGEGLF</sequence>
<evidence type="ECO:0000313" key="1">
    <source>
        <dbReference type="EMBL" id="RAQ30393.1"/>
    </source>
</evidence>
<organism evidence="1 2">
    <name type="scientific">Hydrogeniiclostridium mannosilyticum</name>
    <dbReference type="NCBI Taxonomy" id="2764322"/>
    <lineage>
        <taxon>Bacteria</taxon>
        <taxon>Bacillati</taxon>
        <taxon>Bacillota</taxon>
        <taxon>Clostridia</taxon>
        <taxon>Eubacteriales</taxon>
        <taxon>Acutalibacteraceae</taxon>
        <taxon>Hydrogeniiclostridium</taxon>
    </lineage>
</organism>
<name>A0A328ULM1_9FIRM</name>